<protein>
    <recommendedName>
        <fullName evidence="2">AsmA-like C-terminal domain-containing protein</fullName>
    </recommendedName>
</protein>
<gene>
    <name evidence="1" type="ORF">METZ01_LOCUS430481</name>
</gene>
<name>A0A382Y2P9_9ZZZZ</name>
<reference evidence="1" key="1">
    <citation type="submission" date="2018-05" db="EMBL/GenBank/DDBJ databases">
        <authorList>
            <person name="Lanie J.A."/>
            <person name="Ng W.-L."/>
            <person name="Kazmierczak K.M."/>
            <person name="Andrzejewski T.M."/>
            <person name="Davidsen T.M."/>
            <person name="Wayne K.J."/>
            <person name="Tettelin H."/>
            <person name="Glass J.I."/>
            <person name="Rusch D."/>
            <person name="Podicherti R."/>
            <person name="Tsui H.-C.T."/>
            <person name="Winkler M.E."/>
        </authorList>
    </citation>
    <scope>NUCLEOTIDE SEQUENCE</scope>
</reference>
<accession>A0A382Y2P9</accession>
<organism evidence="1">
    <name type="scientific">marine metagenome</name>
    <dbReference type="NCBI Taxonomy" id="408172"/>
    <lineage>
        <taxon>unclassified sequences</taxon>
        <taxon>metagenomes</taxon>
        <taxon>ecological metagenomes</taxon>
    </lineage>
</organism>
<feature type="non-terminal residue" evidence="1">
    <location>
        <position position="1"/>
    </location>
</feature>
<proteinExistence type="predicted"/>
<feature type="non-terminal residue" evidence="1">
    <location>
        <position position="266"/>
    </location>
</feature>
<dbReference type="EMBL" id="UINC01172516">
    <property type="protein sequence ID" value="SVD77627.1"/>
    <property type="molecule type" value="Genomic_DNA"/>
</dbReference>
<sequence>KKINALTKTLVNSEATPVKFESGKVKKMFVHFEGLINPEHNSFKQILLRSGFEISDLETLIPGNEKLENVTLSHIDGEGIWQNGILNYKINGMLMGGSIRSSIVVNLPDALKGSFTGTLNSDTKLEGLNLASVEFNLPDRWTPTTGTVNGSIKVQGPLTGASAIHSHGKLEINDLSLGIETPSTVKQTTLIFSQKTPQQTLARVQLKDLLLNNISINTVSTKLKFSPEKFSFSSGRIVPSNGVILFSGDYRPRPNAYVIRINGNKL</sequence>
<dbReference type="AlphaFoldDB" id="A0A382Y2P9"/>
<evidence type="ECO:0008006" key="2">
    <source>
        <dbReference type="Google" id="ProtNLM"/>
    </source>
</evidence>
<evidence type="ECO:0000313" key="1">
    <source>
        <dbReference type="EMBL" id="SVD77627.1"/>
    </source>
</evidence>